<sequence length="224" mass="24436">MRNRTKLQCRKCGNRIGSSYEEGLSSPSLQSDNSESSSSNGSGNSKKYMIKISKLQPSDDSGGYGKATPSITPHRLSLSTSRRLSSSRDVSYSCGSCGYSLNLSSLQRNTDNIGSKYRKQIKKGVVTFCSIDESRFSQTDEVSCVPYFKSTLSWGLFRNRTKLQCRKCGNRIGSSYEEGLSSPSLQSVNSESSSSNGSGNSKKYMIKISKLQPSDDSGTALIVR</sequence>
<evidence type="ECO:0000256" key="1">
    <source>
        <dbReference type="SAM" id="MobiDB-lite"/>
    </source>
</evidence>
<feature type="region of interest" description="Disordered" evidence="1">
    <location>
        <begin position="16"/>
        <end position="82"/>
    </location>
</feature>
<dbReference type="OrthoDB" id="1907500at2759"/>
<comment type="caution">
    <text evidence="2">The sequence shown here is derived from an EMBL/GenBank/DDBJ whole genome shotgun (WGS) entry which is preliminary data.</text>
</comment>
<proteinExistence type="predicted"/>
<dbReference type="Pfam" id="PF24046">
    <property type="entry name" value="At4g08330"/>
    <property type="match status" value="2"/>
</dbReference>
<organism evidence="2 3">
    <name type="scientific">Vanilla planifolia</name>
    <name type="common">Vanilla</name>
    <dbReference type="NCBI Taxonomy" id="51239"/>
    <lineage>
        <taxon>Eukaryota</taxon>
        <taxon>Viridiplantae</taxon>
        <taxon>Streptophyta</taxon>
        <taxon>Embryophyta</taxon>
        <taxon>Tracheophyta</taxon>
        <taxon>Spermatophyta</taxon>
        <taxon>Magnoliopsida</taxon>
        <taxon>Liliopsida</taxon>
        <taxon>Asparagales</taxon>
        <taxon>Orchidaceae</taxon>
        <taxon>Vanilloideae</taxon>
        <taxon>Vanilleae</taxon>
        <taxon>Vanilla</taxon>
    </lineage>
</organism>
<evidence type="ECO:0000313" key="3">
    <source>
        <dbReference type="Proteomes" id="UP000639772"/>
    </source>
</evidence>
<feature type="compositionally biased region" description="Low complexity" evidence="1">
    <location>
        <begin position="179"/>
        <end position="201"/>
    </location>
</feature>
<name>A0A835UNH5_VANPL</name>
<dbReference type="Proteomes" id="UP000639772">
    <property type="component" value="Chromosome 9"/>
</dbReference>
<evidence type="ECO:0000313" key="2">
    <source>
        <dbReference type="EMBL" id="KAG0468172.1"/>
    </source>
</evidence>
<gene>
    <name evidence="2" type="ORF">HPP92_017500</name>
</gene>
<dbReference type="PANTHER" id="PTHR33674:SF8">
    <property type="entry name" value="OS01G0833400 PROTEIN"/>
    <property type="match status" value="1"/>
</dbReference>
<accession>A0A835UNH5</accession>
<dbReference type="EMBL" id="JADCNM010000009">
    <property type="protein sequence ID" value="KAG0468172.1"/>
    <property type="molecule type" value="Genomic_DNA"/>
</dbReference>
<feature type="region of interest" description="Disordered" evidence="1">
    <location>
        <begin position="178"/>
        <end position="201"/>
    </location>
</feature>
<dbReference type="InterPro" id="IPR045282">
    <property type="entry name" value="At4g08330-like"/>
</dbReference>
<dbReference type="AlphaFoldDB" id="A0A835UNH5"/>
<protein>
    <submittedName>
        <fullName evidence="2">Uncharacterized protein</fullName>
    </submittedName>
</protein>
<reference evidence="2 3" key="1">
    <citation type="journal article" date="2020" name="Nat. Food">
        <title>A phased Vanilla planifolia genome enables genetic improvement of flavour and production.</title>
        <authorList>
            <person name="Hasing T."/>
            <person name="Tang H."/>
            <person name="Brym M."/>
            <person name="Khazi F."/>
            <person name="Huang T."/>
            <person name="Chambers A.H."/>
        </authorList>
    </citation>
    <scope>NUCLEOTIDE SEQUENCE [LARGE SCALE GENOMIC DNA]</scope>
    <source>
        <tissue evidence="2">Leaf</tissue>
    </source>
</reference>
<feature type="compositionally biased region" description="Low complexity" evidence="1">
    <location>
        <begin position="23"/>
        <end position="45"/>
    </location>
</feature>
<dbReference type="PANTHER" id="PTHR33674">
    <property type="entry name" value="METHIONINE-S-OXIDE REDUCTASE"/>
    <property type="match status" value="1"/>
</dbReference>